<accession>A0ABY0IND3</accession>
<evidence type="ECO:0000256" key="3">
    <source>
        <dbReference type="ARBA" id="ARBA00022781"/>
    </source>
</evidence>
<keyword evidence="10" id="KW-1185">Reference proteome</keyword>
<keyword evidence="5 8" id="KW-0472">Membrane</keyword>
<keyword evidence="6 8" id="KW-0139">CF(1)</keyword>
<keyword evidence="2 8" id="KW-0813">Transport</keyword>
<evidence type="ECO:0000256" key="4">
    <source>
        <dbReference type="ARBA" id="ARBA00023065"/>
    </source>
</evidence>
<evidence type="ECO:0000256" key="2">
    <source>
        <dbReference type="ARBA" id="ARBA00022448"/>
    </source>
</evidence>
<keyword evidence="3 8" id="KW-0375">Hydrogen ion transport</keyword>
<evidence type="ECO:0000313" key="9">
    <source>
        <dbReference type="EMBL" id="RZT76392.1"/>
    </source>
</evidence>
<name>A0ABY0IND3_9RHOO</name>
<comment type="similarity">
    <text evidence="8">Belongs to the ATPase delta chain family.</text>
</comment>
<evidence type="ECO:0000256" key="1">
    <source>
        <dbReference type="ARBA" id="ARBA00004370"/>
    </source>
</evidence>
<sequence length="179" mass="19233">MAESVTIARPYAEAVFRLARDGKALAQWSDTLKLLAVIAQDPEMVQCIGNPKLSADQLTQLFVSLSGEAAKNADVTGFIRVLAANERLSLLPQVQEIYEQLKSAEEGIKEAVVYSAFPLDDAQVKNLLGQLETHFSSKLQPRVVVDAALIGGIKVAVGDQVLDASVRGKLEAMATALKN</sequence>
<dbReference type="HAMAP" id="MF_01416">
    <property type="entry name" value="ATP_synth_delta_bact"/>
    <property type="match status" value="1"/>
</dbReference>
<dbReference type="SUPFAM" id="SSF47928">
    <property type="entry name" value="N-terminal domain of the delta subunit of the F1F0-ATP synthase"/>
    <property type="match status" value="1"/>
</dbReference>
<evidence type="ECO:0000313" key="10">
    <source>
        <dbReference type="Proteomes" id="UP000292136"/>
    </source>
</evidence>
<gene>
    <name evidence="8" type="primary">atpH</name>
    <name evidence="9" type="ORF">EV678_2268</name>
</gene>
<dbReference type="Gene3D" id="1.10.520.20">
    <property type="entry name" value="N-terminal domain of the delta subunit of the F1F0-ATP synthase"/>
    <property type="match status" value="1"/>
</dbReference>
<comment type="function">
    <text evidence="8">F(1)F(0) ATP synthase produces ATP from ADP in the presence of a proton or sodium gradient. F-type ATPases consist of two structural domains, F(1) containing the extramembraneous catalytic core and F(0) containing the membrane proton channel, linked together by a central stalk and a peripheral stalk. During catalysis, ATP synthesis in the catalytic domain of F(1) is coupled via a rotary mechanism of the central stalk subunits to proton translocation.</text>
</comment>
<evidence type="ECO:0000256" key="8">
    <source>
        <dbReference type="HAMAP-Rule" id="MF_01416"/>
    </source>
</evidence>
<dbReference type="InterPro" id="IPR000711">
    <property type="entry name" value="ATPase_OSCP/dsu"/>
</dbReference>
<dbReference type="PRINTS" id="PR00125">
    <property type="entry name" value="ATPASEDELTA"/>
</dbReference>
<organism evidence="9 10">
    <name type="scientific">Azospira oryzae</name>
    <dbReference type="NCBI Taxonomy" id="146939"/>
    <lineage>
        <taxon>Bacteria</taxon>
        <taxon>Pseudomonadati</taxon>
        <taxon>Pseudomonadota</taxon>
        <taxon>Betaproteobacteria</taxon>
        <taxon>Rhodocyclales</taxon>
        <taxon>Rhodocyclaceae</taxon>
        <taxon>Azospira</taxon>
    </lineage>
</organism>
<comment type="caution">
    <text evidence="9">The sequence shown here is derived from an EMBL/GenBank/DDBJ whole genome shotgun (WGS) entry which is preliminary data.</text>
</comment>
<dbReference type="RefSeq" id="WP_014235961.1">
    <property type="nucleotide sequence ID" value="NZ_SHKM01000002.1"/>
</dbReference>
<dbReference type="EMBL" id="SHKM01000002">
    <property type="protein sequence ID" value="RZT76392.1"/>
    <property type="molecule type" value="Genomic_DNA"/>
</dbReference>
<dbReference type="InterPro" id="IPR026015">
    <property type="entry name" value="ATP_synth_OSCP/delta_N_sf"/>
</dbReference>
<comment type="subcellular location">
    <subcellularLocation>
        <location evidence="8">Cell membrane</location>
        <topology evidence="8">Peripheral membrane protein</topology>
    </subcellularLocation>
    <subcellularLocation>
        <location evidence="1">Membrane</location>
    </subcellularLocation>
</comment>
<dbReference type="PANTHER" id="PTHR11910">
    <property type="entry name" value="ATP SYNTHASE DELTA CHAIN"/>
    <property type="match status" value="1"/>
</dbReference>
<keyword evidence="7 8" id="KW-0066">ATP synthesis</keyword>
<evidence type="ECO:0000256" key="5">
    <source>
        <dbReference type="ARBA" id="ARBA00023136"/>
    </source>
</evidence>
<keyword evidence="4 8" id="KW-0406">Ion transport</keyword>
<evidence type="ECO:0000256" key="6">
    <source>
        <dbReference type="ARBA" id="ARBA00023196"/>
    </source>
</evidence>
<evidence type="ECO:0000256" key="7">
    <source>
        <dbReference type="ARBA" id="ARBA00023310"/>
    </source>
</evidence>
<keyword evidence="8" id="KW-1003">Cell membrane</keyword>
<dbReference type="NCBIfam" id="TIGR01145">
    <property type="entry name" value="ATP_synt_delta"/>
    <property type="match status" value="1"/>
</dbReference>
<dbReference type="Pfam" id="PF00213">
    <property type="entry name" value="OSCP"/>
    <property type="match status" value="1"/>
</dbReference>
<dbReference type="NCBIfam" id="NF004402">
    <property type="entry name" value="PRK05758.2-2"/>
    <property type="match status" value="1"/>
</dbReference>
<protein>
    <recommendedName>
        <fullName evidence="8">ATP synthase subunit delta</fullName>
    </recommendedName>
    <alternativeName>
        <fullName evidence="8">ATP synthase F(1) sector subunit delta</fullName>
    </alternativeName>
    <alternativeName>
        <fullName evidence="8">F-type ATPase subunit delta</fullName>
        <shortName evidence="8">F-ATPase subunit delta</shortName>
    </alternativeName>
</protein>
<reference evidence="9 10" key="1">
    <citation type="submission" date="2019-02" db="EMBL/GenBank/DDBJ databases">
        <title>Genomic Encyclopedia of Type Strains, Phase IV (KMG-IV): sequencing the most valuable type-strain genomes for metagenomic binning, comparative biology and taxonomic classification.</title>
        <authorList>
            <person name="Goeker M."/>
        </authorList>
    </citation>
    <scope>NUCLEOTIDE SEQUENCE [LARGE SCALE GENOMIC DNA]</scope>
    <source>
        <strain evidence="9 10">DSM 21223</strain>
    </source>
</reference>
<comment type="function">
    <text evidence="8">This protein is part of the stalk that links CF(0) to CF(1). It either transmits conformational changes from CF(0) to CF(1) or is implicated in proton conduction.</text>
</comment>
<proteinExistence type="inferred from homology"/>
<dbReference type="Proteomes" id="UP000292136">
    <property type="component" value="Unassembled WGS sequence"/>
</dbReference>